<sequence>MHGNSGQYKDAYLQLTDVIKDTPHLFTNTSTYTLPTSSLASVQSYSRQLTHLIHGACGAETVMNWHLSEADRLASELAKHCSVNHSASRPTATAFPQQWNDDALEPPALHCEQLGRDVETLAIQFAEISDKDLAIPAHAWHNAGTALQRFAINIHHAGAAITQATGVSMHRWVVSIESFSQQVINVAKRIDYFTRVYSASHTALNDIMKHRREALENPAFRTYSFPEAPFTARADHILTNRYNPGLLRADTAGLSFPQPGNMPQSQYTPYTPPVEHNPTYGTSRRSTVDLHHPVYDPGVREAYKKLFTEQRTPDPLATDGRNQAYHRPDSNDPPIVHHKDPQKNRILPTPGLIRGPIRHPDDPLYGTGR</sequence>
<dbReference type="EMBL" id="QFOZ01000007">
    <property type="protein sequence ID" value="PZP88744.1"/>
    <property type="molecule type" value="Genomic_DNA"/>
</dbReference>
<name>A0A2W5IEE0_9ACTN</name>
<reference evidence="2 3" key="1">
    <citation type="submission" date="2017-08" db="EMBL/GenBank/DDBJ databases">
        <title>Infants hospitalized years apart are colonized by the same room-sourced microbial strains.</title>
        <authorList>
            <person name="Brooks B."/>
            <person name="Olm M.R."/>
            <person name="Firek B.A."/>
            <person name="Baker R."/>
            <person name="Thomas B.C."/>
            <person name="Morowitz M.J."/>
            <person name="Banfield J.F."/>
        </authorList>
    </citation>
    <scope>NUCLEOTIDE SEQUENCE [LARGE SCALE GENOMIC DNA]</scope>
    <source>
        <strain evidence="2">S2_006_000_R1_57</strain>
    </source>
</reference>
<organism evidence="2 3">
    <name type="scientific">Lawsonella clevelandensis</name>
    <dbReference type="NCBI Taxonomy" id="1528099"/>
    <lineage>
        <taxon>Bacteria</taxon>
        <taxon>Bacillati</taxon>
        <taxon>Actinomycetota</taxon>
        <taxon>Actinomycetes</taxon>
        <taxon>Mycobacteriales</taxon>
        <taxon>Lawsonellaceae</taxon>
        <taxon>Lawsonella</taxon>
    </lineage>
</organism>
<comment type="caution">
    <text evidence="2">The sequence shown here is derived from an EMBL/GenBank/DDBJ whole genome shotgun (WGS) entry which is preliminary data.</text>
</comment>
<feature type="compositionally biased region" description="Basic and acidic residues" evidence="1">
    <location>
        <begin position="326"/>
        <end position="343"/>
    </location>
</feature>
<evidence type="ECO:0000313" key="2">
    <source>
        <dbReference type="EMBL" id="PZP88744.1"/>
    </source>
</evidence>
<gene>
    <name evidence="2" type="ORF">DI579_05120</name>
</gene>
<protein>
    <submittedName>
        <fullName evidence="2">Uncharacterized protein</fullName>
    </submittedName>
</protein>
<dbReference type="AlphaFoldDB" id="A0A2W5IEE0"/>
<proteinExistence type="predicted"/>
<accession>A0A2W5IEE0</accession>
<dbReference type="Proteomes" id="UP000248606">
    <property type="component" value="Unassembled WGS sequence"/>
</dbReference>
<evidence type="ECO:0000256" key="1">
    <source>
        <dbReference type="SAM" id="MobiDB-lite"/>
    </source>
</evidence>
<evidence type="ECO:0000313" key="3">
    <source>
        <dbReference type="Proteomes" id="UP000248606"/>
    </source>
</evidence>
<feature type="region of interest" description="Disordered" evidence="1">
    <location>
        <begin position="308"/>
        <end position="369"/>
    </location>
</feature>